<dbReference type="RefSeq" id="WP_005028966.1">
    <property type="nucleotide sequence ID" value="NZ_KB849755.1"/>
</dbReference>
<reference evidence="1 2" key="1">
    <citation type="submission" date="2013-02" db="EMBL/GenBank/DDBJ databases">
        <title>The Genome Sequence of Acinetobacter bereziniae CIP 70.12.</title>
        <authorList>
            <consortium name="The Broad Institute Genome Sequencing Platform"/>
            <consortium name="The Broad Institute Genome Sequencing Center for Infectious Disease"/>
            <person name="Cerqueira G."/>
            <person name="Feldgarden M."/>
            <person name="Courvalin P."/>
            <person name="Perichon B."/>
            <person name="Grillot-Courvalin C."/>
            <person name="Clermont D."/>
            <person name="Rocha E."/>
            <person name="Yoon E.-J."/>
            <person name="Nemec A."/>
            <person name="Walker B."/>
            <person name="Young S.K."/>
            <person name="Zeng Q."/>
            <person name="Gargeya S."/>
            <person name="Fitzgerald M."/>
            <person name="Haas B."/>
            <person name="Abouelleil A."/>
            <person name="Alvarado L."/>
            <person name="Arachchi H.M."/>
            <person name="Berlin A.M."/>
            <person name="Chapman S.B."/>
            <person name="Dewar J."/>
            <person name="Goldberg J."/>
            <person name="Griggs A."/>
            <person name="Gujja S."/>
            <person name="Hansen M."/>
            <person name="Howarth C."/>
            <person name="Imamovic A."/>
            <person name="Larimer J."/>
            <person name="McCowan C."/>
            <person name="Murphy C."/>
            <person name="Neiman D."/>
            <person name="Pearson M."/>
            <person name="Priest M."/>
            <person name="Roberts A."/>
            <person name="Saif S."/>
            <person name="Shea T."/>
            <person name="Sisk P."/>
            <person name="Sykes S."/>
            <person name="Wortman J."/>
            <person name="Nusbaum C."/>
            <person name="Birren B."/>
        </authorList>
    </citation>
    <scope>NUCLEOTIDE SEQUENCE [LARGE SCALE GENOMIC DNA]</scope>
    <source>
        <strain evidence="1 2">CIP 70.12</strain>
    </source>
</reference>
<accession>N9F7S8</accession>
<keyword evidence="2" id="KW-1185">Reference proteome</keyword>
<dbReference type="HOGENOM" id="CLU_677279_0_0_6"/>
<protein>
    <submittedName>
        <fullName evidence="1">Uncharacterized protein</fullName>
    </submittedName>
</protein>
<dbReference type="PATRIC" id="fig|1217650.3.peg.391"/>
<evidence type="ECO:0000313" key="2">
    <source>
        <dbReference type="Proteomes" id="UP000013251"/>
    </source>
</evidence>
<dbReference type="Proteomes" id="UP000013251">
    <property type="component" value="Unassembled WGS sequence"/>
</dbReference>
<dbReference type="OrthoDB" id="6680472at2"/>
<organism evidence="1 2">
    <name type="scientific">Acinetobacter bereziniae LMG 1003 = CIP 70.12</name>
    <dbReference type="NCBI Taxonomy" id="981324"/>
    <lineage>
        <taxon>Bacteria</taxon>
        <taxon>Pseudomonadati</taxon>
        <taxon>Pseudomonadota</taxon>
        <taxon>Gammaproteobacteria</taxon>
        <taxon>Moraxellales</taxon>
        <taxon>Moraxellaceae</taxon>
        <taxon>Acinetobacter</taxon>
    </lineage>
</organism>
<proteinExistence type="predicted"/>
<sequence>MAMKQTQTKMFDFSDVGLDFCAGSKNLFPDRFKKMLSQGYNTQTVSSVVVTGNQVVLTYGVNHGYVADRVLKLNAVNLTGEYVIDSVTSNTVTLTIDNAPTTISGGFTTSVAPLGWQLVYELANIHVYKMKHIDDTDRFVRLCFQNNVDHRNAIAVCIGKTFDSSTGFINDLNAFQLTKDVMSPSAWGLPRWDGYEASNQANNYTYAQGYSSYGKAMCVGSLYHFAILACWATPFPIEIYAILPVAALNYDALSYPVIIARKTTSTTVSYGESNYGNFYSYSDNGYATVGNIRVVFENKNYLLNGLTDGNNKAISSVLSSSIDSFNTTTAMPLQIFERTTSQHLGFCYGAYMCMYGDDANAPLLGKTNLPLITKDIDLNSNIVISNSGSGGDRSRTSFLAFPIEEIKID</sequence>
<name>N9F7S8_ACIBZ</name>
<evidence type="ECO:0000313" key="1">
    <source>
        <dbReference type="EMBL" id="ENW00899.1"/>
    </source>
</evidence>
<dbReference type="EMBL" id="APQG01000012">
    <property type="protein sequence ID" value="ENW00899.1"/>
    <property type="molecule type" value="Genomic_DNA"/>
</dbReference>
<comment type="caution">
    <text evidence="1">The sequence shown here is derived from an EMBL/GenBank/DDBJ whole genome shotgun (WGS) entry which is preliminary data.</text>
</comment>
<dbReference type="AlphaFoldDB" id="N9F7S8"/>
<gene>
    <name evidence="1" type="ORF">F938_00415</name>
</gene>